<dbReference type="Proteomes" id="UP000651837">
    <property type="component" value="Unassembled WGS sequence"/>
</dbReference>
<dbReference type="InterPro" id="IPR006016">
    <property type="entry name" value="UspA"/>
</dbReference>
<gene>
    <name evidence="3" type="ORF">HZY62_04065</name>
    <name evidence="4" type="ORF">LX92_02436</name>
</gene>
<evidence type="ECO:0000313" key="4">
    <source>
        <dbReference type="EMBL" id="PWK23107.1"/>
    </source>
</evidence>
<dbReference type="Pfam" id="PF00582">
    <property type="entry name" value="Usp"/>
    <property type="match status" value="1"/>
</dbReference>
<evidence type="ECO:0000313" key="5">
    <source>
        <dbReference type="Proteomes" id="UP000245667"/>
    </source>
</evidence>
<dbReference type="Proteomes" id="UP000245667">
    <property type="component" value="Unassembled WGS sequence"/>
</dbReference>
<dbReference type="RefSeq" id="WP_170117842.1">
    <property type="nucleotide sequence ID" value="NZ_CAJQNU010000061.1"/>
</dbReference>
<dbReference type="PRINTS" id="PR01438">
    <property type="entry name" value="UNVRSLSTRESS"/>
</dbReference>
<comment type="similarity">
    <text evidence="1">Belongs to the universal stress protein A family.</text>
</comment>
<dbReference type="SUPFAM" id="SSF52402">
    <property type="entry name" value="Adenine nucleotide alpha hydrolases-like"/>
    <property type="match status" value="1"/>
</dbReference>
<evidence type="ECO:0000256" key="1">
    <source>
        <dbReference type="ARBA" id="ARBA00008791"/>
    </source>
</evidence>
<dbReference type="AlphaFoldDB" id="A0A316DXJ1"/>
<dbReference type="CDD" id="cd00293">
    <property type="entry name" value="USP-like"/>
    <property type="match status" value="1"/>
</dbReference>
<evidence type="ECO:0000259" key="2">
    <source>
        <dbReference type="Pfam" id="PF00582"/>
    </source>
</evidence>
<dbReference type="EMBL" id="JACWLN010000001">
    <property type="protein sequence ID" value="MBD1259751.1"/>
    <property type="molecule type" value="Genomic_DNA"/>
</dbReference>
<dbReference type="InterPro" id="IPR006015">
    <property type="entry name" value="Universal_stress_UspA"/>
</dbReference>
<comment type="caution">
    <text evidence="4">The sequence shown here is derived from an EMBL/GenBank/DDBJ whole genome shotgun (WGS) entry which is preliminary data.</text>
</comment>
<sequence length="269" mass="30716">MFAILLPTDFSNNAQRAIDYAIRLFEKEECTFYILHAYHDAPSGSKSKADLEIELKNLTESILQKEQNPKHHFKPVFVIDSIVNALNIAMTDNAIDYIFMGTKGASSMFNVFMGSNTVRVIRHLNTCPIVAIPSDYVFTAPKEIVLANNYKHRFSNDELSPLIRLAKLWDSKVLVTHVFSKKTLSKDQKQNKEELRLHLKGIRTNFMEAQMDISVTSSLFTLKKENPQIGMAVLLKSKHDFFDALLREPVLRKMAFNTELPLLVLPQLT</sequence>
<reference evidence="4 5" key="1">
    <citation type="submission" date="2018-05" db="EMBL/GenBank/DDBJ databases">
        <title>Genomic Encyclopedia of Archaeal and Bacterial Type Strains, Phase II (KMG-II): from individual species to whole genera.</title>
        <authorList>
            <person name="Goeker M."/>
        </authorList>
    </citation>
    <scope>NUCLEOTIDE SEQUENCE [LARGE SCALE GENOMIC DNA]</scope>
    <source>
        <strain evidence="4 5">DSM 23514</strain>
    </source>
</reference>
<keyword evidence="6" id="KW-1185">Reference proteome</keyword>
<dbReference type="EMBL" id="QGGQ01000005">
    <property type="protein sequence ID" value="PWK23107.1"/>
    <property type="molecule type" value="Genomic_DNA"/>
</dbReference>
<evidence type="ECO:0000313" key="6">
    <source>
        <dbReference type="Proteomes" id="UP000651837"/>
    </source>
</evidence>
<evidence type="ECO:0000313" key="3">
    <source>
        <dbReference type="EMBL" id="MBD1259751.1"/>
    </source>
</evidence>
<feature type="domain" description="UspA" evidence="2">
    <location>
        <begin position="4"/>
        <end position="132"/>
    </location>
</feature>
<reference evidence="3 6" key="2">
    <citation type="submission" date="2020-07" db="EMBL/GenBank/DDBJ databases">
        <title>The draft genome sequence of Maribacter polysiphoniae KCTC 22021.</title>
        <authorList>
            <person name="Mu L."/>
        </authorList>
    </citation>
    <scope>NUCLEOTIDE SEQUENCE [LARGE SCALE GENOMIC DNA]</scope>
    <source>
        <strain evidence="3 6">KCTC 22021</strain>
    </source>
</reference>
<name>A0A316DXJ1_9FLAO</name>
<proteinExistence type="inferred from homology"/>
<protein>
    <submittedName>
        <fullName evidence="4">Nucleotide-binding universal stress UspA family protein</fullName>
    </submittedName>
    <submittedName>
        <fullName evidence="3">Universal stress protein</fullName>
    </submittedName>
</protein>
<accession>A0A316DXJ1</accession>
<organism evidence="4 5">
    <name type="scientific">Maribacter polysiphoniae</name>
    <dbReference type="NCBI Taxonomy" id="429344"/>
    <lineage>
        <taxon>Bacteria</taxon>
        <taxon>Pseudomonadati</taxon>
        <taxon>Bacteroidota</taxon>
        <taxon>Flavobacteriia</taxon>
        <taxon>Flavobacteriales</taxon>
        <taxon>Flavobacteriaceae</taxon>
        <taxon>Maribacter</taxon>
    </lineage>
</organism>
<dbReference type="Gene3D" id="3.40.50.12370">
    <property type="match status" value="1"/>
</dbReference>